<name>A0A7K1KQQ6_9BACT</name>
<proteinExistence type="inferred from homology"/>
<comment type="function">
    <text evidence="11">Catalyzes the oxidation of L-aspartate to iminoaspartate.</text>
</comment>
<dbReference type="Gene3D" id="3.50.50.60">
    <property type="entry name" value="FAD/NAD(P)-binding domain"/>
    <property type="match status" value="1"/>
</dbReference>
<keyword evidence="6 11" id="KW-0662">Pyridine nucleotide biosynthesis</keyword>
<dbReference type="SUPFAM" id="SSF51905">
    <property type="entry name" value="FAD/NAD(P)-binding domain"/>
    <property type="match status" value="1"/>
</dbReference>
<dbReference type="Proteomes" id="UP000461162">
    <property type="component" value="Unassembled WGS sequence"/>
</dbReference>
<evidence type="ECO:0000256" key="6">
    <source>
        <dbReference type="ARBA" id="ARBA00022642"/>
    </source>
</evidence>
<evidence type="ECO:0000256" key="7">
    <source>
        <dbReference type="ARBA" id="ARBA00022827"/>
    </source>
</evidence>
<evidence type="ECO:0000256" key="9">
    <source>
        <dbReference type="ARBA" id="ARBA00048305"/>
    </source>
</evidence>
<dbReference type="AlphaFoldDB" id="A0A7K1KQQ6"/>
<evidence type="ECO:0000259" key="12">
    <source>
        <dbReference type="Pfam" id="PF00890"/>
    </source>
</evidence>
<keyword evidence="5 11" id="KW-0285">Flavoprotein</keyword>
<sequence length="533" mass="59139">MAESAPNLRQSCDALVIGSGIAGSVAALTLADQGVDVILITAAETLTQGNTALAQGGIVYTSDKDDPKNLERDILTAGWEHNFGRAVRFLCRRGPQVLRELFLDKYKIPFNQRKPGEWFLTREGGHSLPRILYCDDHTGRDIIDALCNEIQRRDNIRVLTRRTAIDLLTTQHHGNHLDFKYSLDNRCVGAYAFNEATGQVETIMAKSTLLATGGIGQIYLHTTNTSGSIGSAIAMAYRAGVRLMNCEYVQFHPTALYGGSRRGERRFLVSEAVRGEGAVLVNARGERFMPGYDQRADLAPRDIVARAIMEEMLHSGDDCVYLDVSGIKQDVTTRFPTIYEHCRRIGVDMRRDLVPVVPAAHYFCGGIMVDSHGRTSLGRLYAAGECSCTGVHGANRLASTSLLEGMLWGHSAALDMAGRIPRNGTASRKLAESIPDWVSHACMQNEDPALIAQDWANIRNTMWNYVGISRTERRLMRAFSDLRKLTKDLQDFYHETVLSKSLIDLFHGSQTAYIVTQAALRNRRTKGCHFRAD</sequence>
<dbReference type="Gene3D" id="1.20.58.100">
    <property type="entry name" value="Fumarate reductase/succinate dehydrogenase flavoprotein-like, C-terminal domain"/>
    <property type="match status" value="1"/>
</dbReference>
<evidence type="ECO:0000256" key="1">
    <source>
        <dbReference type="ARBA" id="ARBA00001974"/>
    </source>
</evidence>
<keyword evidence="15" id="KW-1185">Reference proteome</keyword>
<dbReference type="PRINTS" id="PR00368">
    <property type="entry name" value="FADPNR"/>
</dbReference>
<evidence type="ECO:0000256" key="11">
    <source>
        <dbReference type="RuleBase" id="RU362049"/>
    </source>
</evidence>
<dbReference type="InterPro" id="IPR036188">
    <property type="entry name" value="FAD/NAD-bd_sf"/>
</dbReference>
<evidence type="ECO:0000256" key="3">
    <source>
        <dbReference type="ARBA" id="ARBA00008562"/>
    </source>
</evidence>
<dbReference type="GO" id="GO:0008734">
    <property type="term" value="F:L-aspartate oxidase activity"/>
    <property type="evidence" value="ECO:0007669"/>
    <property type="project" value="UniProtKB-UniRule"/>
</dbReference>
<dbReference type="InterPro" id="IPR027477">
    <property type="entry name" value="Succ_DH/fumarate_Rdtase_cat_sf"/>
</dbReference>
<dbReference type="InterPro" id="IPR037099">
    <property type="entry name" value="Fum_R/Succ_DH_flav-like_C_sf"/>
</dbReference>
<dbReference type="EC" id="1.4.3.16" evidence="4 10"/>
<dbReference type="NCBIfam" id="TIGR00551">
    <property type="entry name" value="nadB"/>
    <property type="match status" value="1"/>
</dbReference>
<dbReference type="UniPathway" id="UPA00253">
    <property type="reaction ID" value="UER00326"/>
</dbReference>
<reference evidence="14 15" key="1">
    <citation type="submission" date="2019-11" db="EMBL/GenBank/DDBJ databases">
        <title>Pseudodesulfovibrio alkaliphilus, sp. nov., an alkaliphilic sulfate-reducing bacteria from mud volcano of Taman peninsula, Russia.</title>
        <authorList>
            <person name="Frolova A."/>
            <person name="Merkel A.Y."/>
            <person name="Slobodkin A.I."/>
        </authorList>
    </citation>
    <scope>NUCLEOTIDE SEQUENCE [LARGE SCALE GENOMIC DNA]</scope>
    <source>
        <strain evidence="14 15">F-1</strain>
    </source>
</reference>
<comment type="subcellular location">
    <subcellularLocation>
        <location evidence="11">Cytoplasm</location>
    </subcellularLocation>
</comment>
<dbReference type="PANTHER" id="PTHR42716:SF2">
    <property type="entry name" value="L-ASPARTATE OXIDASE, CHLOROPLASTIC"/>
    <property type="match status" value="1"/>
</dbReference>
<evidence type="ECO:0000256" key="2">
    <source>
        <dbReference type="ARBA" id="ARBA00004950"/>
    </source>
</evidence>
<dbReference type="RefSeq" id="WP_155935125.1">
    <property type="nucleotide sequence ID" value="NZ_WODC01000008.1"/>
</dbReference>
<protein>
    <recommendedName>
        <fullName evidence="4 10">L-aspartate oxidase</fullName>
        <ecNumber evidence="4 10">1.4.3.16</ecNumber>
    </recommendedName>
</protein>
<evidence type="ECO:0000256" key="5">
    <source>
        <dbReference type="ARBA" id="ARBA00022630"/>
    </source>
</evidence>
<dbReference type="Pfam" id="PF00890">
    <property type="entry name" value="FAD_binding_2"/>
    <property type="match status" value="1"/>
</dbReference>
<dbReference type="SUPFAM" id="SSF46977">
    <property type="entry name" value="Succinate dehydrogenase/fumarate reductase flavoprotein C-terminal domain"/>
    <property type="match status" value="1"/>
</dbReference>
<dbReference type="InterPro" id="IPR003953">
    <property type="entry name" value="FAD-dep_OxRdtase_2_FAD-bd"/>
</dbReference>
<dbReference type="Pfam" id="PF02910">
    <property type="entry name" value="Succ_DH_flav_C"/>
    <property type="match status" value="1"/>
</dbReference>
<dbReference type="PANTHER" id="PTHR42716">
    <property type="entry name" value="L-ASPARTATE OXIDASE"/>
    <property type="match status" value="1"/>
</dbReference>
<evidence type="ECO:0000259" key="13">
    <source>
        <dbReference type="Pfam" id="PF02910"/>
    </source>
</evidence>
<comment type="caution">
    <text evidence="14">The sequence shown here is derived from an EMBL/GenBank/DDBJ whole genome shotgun (WGS) entry which is preliminary data.</text>
</comment>
<evidence type="ECO:0000313" key="14">
    <source>
        <dbReference type="EMBL" id="MUM78425.1"/>
    </source>
</evidence>
<dbReference type="EMBL" id="WODC01000008">
    <property type="protein sequence ID" value="MUM78425.1"/>
    <property type="molecule type" value="Genomic_DNA"/>
</dbReference>
<dbReference type="InterPro" id="IPR015939">
    <property type="entry name" value="Fum_Rdtase/Succ_DH_flav-like_C"/>
</dbReference>
<keyword evidence="8 11" id="KW-0560">Oxidoreductase</keyword>
<evidence type="ECO:0000256" key="8">
    <source>
        <dbReference type="ARBA" id="ARBA00023002"/>
    </source>
</evidence>
<dbReference type="SUPFAM" id="SSF56425">
    <property type="entry name" value="Succinate dehydrogenase/fumarate reductase flavoprotein, catalytic domain"/>
    <property type="match status" value="1"/>
</dbReference>
<organism evidence="14 15">
    <name type="scientific">Pseudodesulfovibrio alkaliphilus</name>
    <dbReference type="NCBI Taxonomy" id="2661613"/>
    <lineage>
        <taxon>Bacteria</taxon>
        <taxon>Pseudomonadati</taxon>
        <taxon>Thermodesulfobacteriota</taxon>
        <taxon>Desulfovibrionia</taxon>
        <taxon>Desulfovibrionales</taxon>
        <taxon>Desulfovibrionaceae</taxon>
    </lineage>
</organism>
<evidence type="ECO:0000256" key="4">
    <source>
        <dbReference type="ARBA" id="ARBA00012173"/>
    </source>
</evidence>
<comment type="similarity">
    <text evidence="3 11">Belongs to the FAD-dependent oxidoreductase 2 family. NadB subfamily.</text>
</comment>
<dbReference type="GO" id="GO:0005737">
    <property type="term" value="C:cytoplasm"/>
    <property type="evidence" value="ECO:0007669"/>
    <property type="project" value="UniProtKB-SubCell"/>
</dbReference>
<evidence type="ECO:0000313" key="15">
    <source>
        <dbReference type="Proteomes" id="UP000461162"/>
    </source>
</evidence>
<dbReference type="PRINTS" id="PR00411">
    <property type="entry name" value="PNDRDTASEI"/>
</dbReference>
<gene>
    <name evidence="14" type="primary">nadB</name>
    <name evidence="14" type="ORF">GKC30_12340</name>
</gene>
<feature type="domain" description="FAD-dependent oxidoreductase 2 FAD-binding" evidence="12">
    <location>
        <begin position="13"/>
        <end position="402"/>
    </location>
</feature>
<dbReference type="GO" id="GO:0009435">
    <property type="term" value="P:NAD+ biosynthetic process"/>
    <property type="evidence" value="ECO:0007669"/>
    <property type="project" value="UniProtKB-UniPathway"/>
</dbReference>
<comment type="cofactor">
    <cofactor evidence="1 11">
        <name>FAD</name>
        <dbReference type="ChEBI" id="CHEBI:57692"/>
    </cofactor>
</comment>
<comment type="catalytic activity">
    <reaction evidence="9">
        <text>L-aspartate + O2 = iminosuccinate + H2O2</text>
        <dbReference type="Rhea" id="RHEA:25876"/>
        <dbReference type="ChEBI" id="CHEBI:15379"/>
        <dbReference type="ChEBI" id="CHEBI:16240"/>
        <dbReference type="ChEBI" id="CHEBI:29991"/>
        <dbReference type="ChEBI" id="CHEBI:77875"/>
        <dbReference type="EC" id="1.4.3.16"/>
    </reaction>
    <physiologicalReaction direction="left-to-right" evidence="9">
        <dbReference type="Rhea" id="RHEA:25877"/>
    </physiologicalReaction>
</comment>
<dbReference type="Gene3D" id="3.90.700.10">
    <property type="entry name" value="Succinate dehydrogenase/fumarate reductase flavoprotein, catalytic domain"/>
    <property type="match status" value="1"/>
</dbReference>
<feature type="domain" description="Fumarate reductase/succinate dehydrogenase flavoprotein-like C-terminal" evidence="13">
    <location>
        <begin position="457"/>
        <end position="533"/>
    </location>
</feature>
<evidence type="ECO:0000256" key="10">
    <source>
        <dbReference type="NCBIfam" id="TIGR00551"/>
    </source>
</evidence>
<keyword evidence="7 11" id="KW-0274">FAD</keyword>
<dbReference type="FunFam" id="3.90.700.10:FF:000002">
    <property type="entry name" value="L-aspartate oxidase"/>
    <property type="match status" value="1"/>
</dbReference>
<dbReference type="InterPro" id="IPR005288">
    <property type="entry name" value="NadB"/>
</dbReference>
<accession>A0A7K1KQQ6</accession>
<comment type="pathway">
    <text evidence="2 11">Cofactor biosynthesis; NAD(+) biosynthesis; iminoaspartate from L-aspartate (oxidase route): step 1/1.</text>
</comment>